<feature type="non-terminal residue" evidence="1">
    <location>
        <position position="89"/>
    </location>
</feature>
<accession>A0A9N9C9D4</accession>
<name>A0A9N9C9D4_9GLOM</name>
<organism evidence="1 2">
    <name type="scientific">Diversispora eburnea</name>
    <dbReference type="NCBI Taxonomy" id="1213867"/>
    <lineage>
        <taxon>Eukaryota</taxon>
        <taxon>Fungi</taxon>
        <taxon>Fungi incertae sedis</taxon>
        <taxon>Mucoromycota</taxon>
        <taxon>Glomeromycotina</taxon>
        <taxon>Glomeromycetes</taxon>
        <taxon>Diversisporales</taxon>
        <taxon>Diversisporaceae</taxon>
        <taxon>Diversispora</taxon>
    </lineage>
</organism>
<keyword evidence="2" id="KW-1185">Reference proteome</keyword>
<comment type="caution">
    <text evidence="1">The sequence shown here is derived from an EMBL/GenBank/DDBJ whole genome shotgun (WGS) entry which is preliminary data.</text>
</comment>
<dbReference type="OrthoDB" id="2386314at2759"/>
<dbReference type="AlphaFoldDB" id="A0A9N9C9D4"/>
<proteinExistence type="predicted"/>
<gene>
    <name evidence="1" type="ORF">DEBURN_LOCUS9107</name>
</gene>
<dbReference type="Proteomes" id="UP000789706">
    <property type="component" value="Unassembled WGS sequence"/>
</dbReference>
<protein>
    <submittedName>
        <fullName evidence="1">8004_t:CDS:1</fullName>
    </submittedName>
</protein>
<dbReference type="EMBL" id="CAJVPK010001588">
    <property type="protein sequence ID" value="CAG8592062.1"/>
    <property type="molecule type" value="Genomic_DNA"/>
</dbReference>
<reference evidence="1" key="1">
    <citation type="submission" date="2021-06" db="EMBL/GenBank/DDBJ databases">
        <authorList>
            <person name="Kallberg Y."/>
            <person name="Tangrot J."/>
            <person name="Rosling A."/>
        </authorList>
    </citation>
    <scope>NUCLEOTIDE SEQUENCE</scope>
    <source>
        <strain evidence="1">AZ414A</strain>
    </source>
</reference>
<evidence type="ECO:0000313" key="2">
    <source>
        <dbReference type="Proteomes" id="UP000789706"/>
    </source>
</evidence>
<sequence length="89" mass="10576">EQTTREDLIEALKNASLDFQSVARAEKKKETLKQIQEAEGNNEIITDSTEIKDTAKNHFCNWTRKRNMNENLMEKWKTTYNLRDEIEEK</sequence>
<evidence type="ECO:0000313" key="1">
    <source>
        <dbReference type="EMBL" id="CAG8592062.1"/>
    </source>
</evidence>